<evidence type="ECO:0000313" key="2">
    <source>
        <dbReference type="Proteomes" id="UP000029453"/>
    </source>
</evidence>
<keyword evidence="2" id="KW-1185">Reference proteome</keyword>
<proteinExistence type="predicted"/>
<comment type="caution">
    <text evidence="1">The sequence shown here is derived from an EMBL/GenBank/DDBJ whole genome shotgun (WGS) entry which is preliminary data.</text>
</comment>
<name>M9LGF2_PAEPP</name>
<evidence type="ECO:0000313" key="1">
    <source>
        <dbReference type="EMBL" id="GAC41610.1"/>
    </source>
</evidence>
<dbReference type="EMBL" id="BALG01000042">
    <property type="protein sequence ID" value="GAC41610.1"/>
    <property type="molecule type" value="Genomic_DNA"/>
</dbReference>
<organism evidence="1 2">
    <name type="scientific">Paenibacillus popilliae ATCC 14706</name>
    <dbReference type="NCBI Taxonomy" id="1212764"/>
    <lineage>
        <taxon>Bacteria</taxon>
        <taxon>Bacillati</taxon>
        <taxon>Bacillota</taxon>
        <taxon>Bacilli</taxon>
        <taxon>Bacillales</taxon>
        <taxon>Paenibacillaceae</taxon>
        <taxon>Paenibacillus</taxon>
    </lineage>
</organism>
<dbReference type="AlphaFoldDB" id="M9LGF2"/>
<sequence length="174" mass="17870">MKGNLLANSLTANYAKINSSEFSGGQIVGSSINVGNGMFTVDAAGNMYAGNGRFRGTIDGTTFTGGLIRTAASGRRIELDQRGFRAIDSSGTSRISIQTDSEQGIAGIGFNDASGSWQGQIIGTSGGFHIGAQHGITVNSGIGPTVFESSVQFNRGAIGLDVSNTKIATLIKTT</sequence>
<dbReference type="GO" id="GO:0016740">
    <property type="term" value="F:transferase activity"/>
    <property type="evidence" value="ECO:0007669"/>
    <property type="project" value="UniProtKB-KW"/>
</dbReference>
<reference evidence="1 2" key="1">
    <citation type="submission" date="2012-10" db="EMBL/GenBank/DDBJ databases">
        <title>Draft Genome Sequence of Paenibacillus popilliae ATCC 14706T.</title>
        <authorList>
            <person name="Iiyama K."/>
            <person name="Mori K."/>
            <person name="Mon H."/>
            <person name="Chieda Y."/>
            <person name="Lee J.M."/>
            <person name="Kusakabe T."/>
            <person name="Tashiro K."/>
            <person name="Asano S."/>
            <person name="Yasunaga-Aoki C."/>
            <person name="Shimizu S."/>
        </authorList>
    </citation>
    <scope>NUCLEOTIDE SEQUENCE [LARGE SCALE GENOMIC DNA]</scope>
    <source>
        <strain evidence="1 2">ATCC 14706</strain>
    </source>
</reference>
<accession>M9LGF2</accession>
<dbReference type="Proteomes" id="UP000029453">
    <property type="component" value="Unassembled WGS sequence"/>
</dbReference>
<keyword evidence="1" id="KW-0808">Transferase</keyword>
<protein>
    <submittedName>
        <fullName evidence="1">N-acetylglucosamine-1-phosphate uridyltransferase</fullName>
    </submittedName>
</protein>
<gene>
    <name evidence="1" type="ORF">PPOP_0961</name>
</gene>